<proteinExistence type="predicted"/>
<gene>
    <name evidence="3" type="ORF">METZ01_LOCUS272059</name>
</gene>
<dbReference type="Pfam" id="PF02225">
    <property type="entry name" value="PA"/>
    <property type="match status" value="1"/>
</dbReference>
<reference evidence="3" key="1">
    <citation type="submission" date="2018-05" db="EMBL/GenBank/DDBJ databases">
        <authorList>
            <person name="Lanie J.A."/>
            <person name="Ng W.-L."/>
            <person name="Kazmierczak K.M."/>
            <person name="Andrzejewski T.M."/>
            <person name="Davidsen T.M."/>
            <person name="Wayne K.J."/>
            <person name="Tettelin H."/>
            <person name="Glass J.I."/>
            <person name="Rusch D."/>
            <person name="Podicherti R."/>
            <person name="Tsui H.-C.T."/>
            <person name="Winkler M.E."/>
        </authorList>
    </citation>
    <scope>NUCLEOTIDE SEQUENCE</scope>
</reference>
<protein>
    <recommendedName>
        <fullName evidence="4">Peptidase M28 domain-containing protein</fullName>
    </recommendedName>
</protein>
<name>A0A382K657_9ZZZZ</name>
<feature type="domain" description="Peptidase M28" evidence="2">
    <location>
        <begin position="160"/>
        <end position="323"/>
    </location>
</feature>
<sequence>MYFQTKLQDLGYETEIQQFIVEHVSLAGMGLTLITPQPMEFAASALDESGLGDVSGILTPVGLAMPGDIPEVGLEGRIDFAKRGVITFQSKAENVFEAGAVGLVIYNNVSGPFRGVLADQPEFPVISLSLADGEAVQDLLVDSEIEASIKLTLENLPSQNVIAQKPGASDAVVVLGGHFDSVPGLSGANDNASGTAVLLAIAELLADVDLPYTLRIVPFGSEELGLLGSRFYVQELSSAELENTKLMLNFDALSTGSGVAIFGDGVFTDLINEKGSEVGVDVRVSQGMRGDTSVSAVFREAGVPFVMFFGDGASRIHTELDTVE</sequence>
<dbReference type="PANTHER" id="PTHR12147:SF26">
    <property type="entry name" value="PEPTIDASE M28 DOMAIN-CONTAINING PROTEIN"/>
    <property type="match status" value="1"/>
</dbReference>
<dbReference type="SUPFAM" id="SSF53187">
    <property type="entry name" value="Zn-dependent exopeptidases"/>
    <property type="match status" value="1"/>
</dbReference>
<feature type="domain" description="PA" evidence="1">
    <location>
        <begin position="73"/>
        <end position="135"/>
    </location>
</feature>
<dbReference type="EMBL" id="UINC01078280">
    <property type="protein sequence ID" value="SVC19205.1"/>
    <property type="molecule type" value="Genomic_DNA"/>
</dbReference>
<dbReference type="SUPFAM" id="SSF52025">
    <property type="entry name" value="PA domain"/>
    <property type="match status" value="1"/>
</dbReference>
<evidence type="ECO:0000313" key="3">
    <source>
        <dbReference type="EMBL" id="SVC19205.1"/>
    </source>
</evidence>
<dbReference type="GO" id="GO:0008235">
    <property type="term" value="F:metalloexopeptidase activity"/>
    <property type="evidence" value="ECO:0007669"/>
    <property type="project" value="InterPro"/>
</dbReference>
<dbReference type="GO" id="GO:0006508">
    <property type="term" value="P:proteolysis"/>
    <property type="evidence" value="ECO:0007669"/>
    <property type="project" value="InterPro"/>
</dbReference>
<organism evidence="3">
    <name type="scientific">marine metagenome</name>
    <dbReference type="NCBI Taxonomy" id="408172"/>
    <lineage>
        <taxon>unclassified sequences</taxon>
        <taxon>metagenomes</taxon>
        <taxon>ecological metagenomes</taxon>
    </lineage>
</organism>
<evidence type="ECO:0008006" key="4">
    <source>
        <dbReference type="Google" id="ProtNLM"/>
    </source>
</evidence>
<dbReference type="InterPro" id="IPR007484">
    <property type="entry name" value="Peptidase_M28"/>
</dbReference>
<dbReference type="InterPro" id="IPR045175">
    <property type="entry name" value="M28_fam"/>
</dbReference>
<feature type="non-terminal residue" evidence="3">
    <location>
        <position position="324"/>
    </location>
</feature>
<evidence type="ECO:0000259" key="1">
    <source>
        <dbReference type="Pfam" id="PF02225"/>
    </source>
</evidence>
<dbReference type="AlphaFoldDB" id="A0A382K657"/>
<dbReference type="Gene3D" id="3.50.30.30">
    <property type="match status" value="1"/>
</dbReference>
<accession>A0A382K657</accession>
<dbReference type="InterPro" id="IPR003137">
    <property type="entry name" value="PA_domain"/>
</dbReference>
<dbReference type="InterPro" id="IPR046450">
    <property type="entry name" value="PA_dom_sf"/>
</dbReference>
<evidence type="ECO:0000259" key="2">
    <source>
        <dbReference type="Pfam" id="PF04389"/>
    </source>
</evidence>
<dbReference type="Gene3D" id="3.40.630.10">
    <property type="entry name" value="Zn peptidases"/>
    <property type="match status" value="1"/>
</dbReference>
<dbReference type="PANTHER" id="PTHR12147">
    <property type="entry name" value="METALLOPEPTIDASE M28 FAMILY MEMBER"/>
    <property type="match status" value="1"/>
</dbReference>
<dbReference type="Pfam" id="PF04389">
    <property type="entry name" value="Peptidase_M28"/>
    <property type="match status" value="1"/>
</dbReference>